<keyword evidence="9" id="KW-1185">Reference proteome</keyword>
<dbReference type="PANTHER" id="PTHR47111:SF1">
    <property type="entry name" value="SET AND MYND DOMAIN-CONTAINING PROTEIN 4"/>
    <property type="match status" value="1"/>
</dbReference>
<gene>
    <name evidence="8" type="ORF">HERILL_LOCUS10992</name>
</gene>
<dbReference type="GO" id="GO:0008170">
    <property type="term" value="F:N-methyltransferase activity"/>
    <property type="evidence" value="ECO:0007669"/>
    <property type="project" value="UniProtKB-ARBA"/>
</dbReference>
<dbReference type="FunCoup" id="A0A7R8UWE9">
    <property type="interactions" value="1473"/>
</dbReference>
<dbReference type="GO" id="GO:0008276">
    <property type="term" value="F:protein methyltransferase activity"/>
    <property type="evidence" value="ECO:0007669"/>
    <property type="project" value="UniProtKB-ARBA"/>
</dbReference>
<dbReference type="Pfam" id="PF00856">
    <property type="entry name" value="SET"/>
    <property type="match status" value="1"/>
</dbReference>
<protein>
    <recommendedName>
        <fullName evidence="5">Protein-lysine N-methyltransferase SMYD4</fullName>
    </recommendedName>
    <alternativeName>
        <fullName evidence="6">SET and MYND domain-containing protein 4</fullName>
    </alternativeName>
</protein>
<evidence type="ECO:0000256" key="3">
    <source>
        <dbReference type="ARBA" id="ARBA00022833"/>
    </source>
</evidence>
<dbReference type="InterPro" id="IPR046341">
    <property type="entry name" value="SET_dom_sf"/>
</dbReference>
<evidence type="ECO:0000313" key="9">
    <source>
        <dbReference type="Proteomes" id="UP000594454"/>
    </source>
</evidence>
<dbReference type="InterPro" id="IPR044421">
    <property type="entry name" value="SMYD4_SET"/>
</dbReference>
<reference evidence="8 9" key="1">
    <citation type="submission" date="2020-11" db="EMBL/GenBank/DDBJ databases">
        <authorList>
            <person name="Wallbank WR R."/>
            <person name="Pardo Diaz C."/>
            <person name="Kozak K."/>
            <person name="Martin S."/>
            <person name="Jiggins C."/>
            <person name="Moest M."/>
            <person name="Warren A I."/>
            <person name="Generalovic N T."/>
            <person name="Byers J.R.P. K."/>
            <person name="Montejo-Kovacevich G."/>
            <person name="Yen C E."/>
        </authorList>
    </citation>
    <scope>NUCLEOTIDE SEQUENCE [LARGE SCALE GENOMIC DNA]</scope>
</reference>
<sequence length="577" mass="67125">MDIYDVHEDLVKTLYKAQKILGYSKEFNEIVENHGKVNYIENLLITYQQIPKLELRFQLRVNKNNDKSLQFRKEGNQFFSLNSKDYFKALELYNKSICFAEEDSENLSIGYANRSAILFEWKRYRECLENIQLARDANYPERLRHKLDEREKKCLDLLSTQTEDAKPYEFQLVSRHHEKVPFIADCLEMRSSDEEGRYIYTKKDLRPGDLVAIDDPFCTILLPPVRYIRCANCTKENYLTLIPCPNCTSAMFCSKKCLEEGTNSFHQYECPIIDFLFTLFNKIHLIALRVSLVALSLFGTVDELREFCNEPCNQNQSAFDLNYQKFSKREHYRAIHGLVTNQDKRSVSDFFQRGTIAAVLKRFMIHRTPLKDILHDEDSVNFFTDLLFRHLQTAPSNMHSISLIEQKDEAKDDFSFASGAFGFASLLNHSCAPNTVHIYSGTKLLLFVLRPIPANSVLYDNYGYHYATQPRDVRLKNLEMQYSFRCTCEACTGDYPLFHNLGAHPKVPEAVKGRDVYSLMEFDRQFAKDNFKRYAEFLKAYQSYYPCAQIGATEESFKMALNILVDAIPLKAKAAKM</sequence>
<dbReference type="SUPFAM" id="SSF48452">
    <property type="entry name" value="TPR-like"/>
    <property type="match status" value="1"/>
</dbReference>
<keyword evidence="2" id="KW-0863">Zinc-finger</keyword>
<evidence type="ECO:0000256" key="6">
    <source>
        <dbReference type="ARBA" id="ARBA00093680"/>
    </source>
</evidence>
<keyword evidence="3" id="KW-0862">Zinc</keyword>
<dbReference type="SUPFAM" id="SSF144232">
    <property type="entry name" value="HIT/MYND zinc finger-like"/>
    <property type="match status" value="1"/>
</dbReference>
<dbReference type="GO" id="GO:0008757">
    <property type="term" value="F:S-adenosylmethionine-dependent methyltransferase activity"/>
    <property type="evidence" value="ECO:0007669"/>
    <property type="project" value="UniProtKB-ARBA"/>
</dbReference>
<dbReference type="OMA" id="ECKSIAM"/>
<dbReference type="InterPro" id="IPR001214">
    <property type="entry name" value="SET_dom"/>
</dbReference>
<dbReference type="PANTHER" id="PTHR47111">
    <property type="entry name" value="BCDNA.LD29892"/>
    <property type="match status" value="1"/>
</dbReference>
<dbReference type="InParanoid" id="A0A7R8UWE9"/>
<dbReference type="InterPro" id="IPR011990">
    <property type="entry name" value="TPR-like_helical_dom_sf"/>
</dbReference>
<dbReference type="Gene3D" id="1.25.40.10">
    <property type="entry name" value="Tetratricopeptide repeat domain"/>
    <property type="match status" value="1"/>
</dbReference>
<dbReference type="Pfam" id="PF01753">
    <property type="entry name" value="zf-MYND"/>
    <property type="match status" value="1"/>
</dbReference>
<dbReference type="SUPFAM" id="SSF82199">
    <property type="entry name" value="SET domain"/>
    <property type="match status" value="1"/>
</dbReference>
<dbReference type="InterPro" id="IPR002893">
    <property type="entry name" value="Znf_MYND"/>
</dbReference>
<evidence type="ECO:0000256" key="2">
    <source>
        <dbReference type="ARBA" id="ARBA00022771"/>
    </source>
</evidence>
<dbReference type="AlphaFoldDB" id="A0A7R8UWE9"/>
<dbReference type="GO" id="GO:0008270">
    <property type="term" value="F:zinc ion binding"/>
    <property type="evidence" value="ECO:0007669"/>
    <property type="project" value="UniProtKB-KW"/>
</dbReference>
<feature type="domain" description="SET" evidence="7">
    <location>
        <begin position="185"/>
        <end position="463"/>
    </location>
</feature>
<evidence type="ECO:0000256" key="1">
    <source>
        <dbReference type="ARBA" id="ARBA00022723"/>
    </source>
</evidence>
<dbReference type="CDD" id="cd10536">
    <property type="entry name" value="SET_SMYD4"/>
    <property type="match status" value="1"/>
</dbReference>
<dbReference type="Proteomes" id="UP000594454">
    <property type="component" value="Chromosome 4"/>
</dbReference>
<dbReference type="Gene3D" id="2.170.270.10">
    <property type="entry name" value="SET domain"/>
    <property type="match status" value="1"/>
</dbReference>
<dbReference type="OrthoDB" id="2018133at2759"/>
<dbReference type="PROSITE" id="PS50280">
    <property type="entry name" value="SET"/>
    <property type="match status" value="1"/>
</dbReference>
<accession>A0A7R8UWE9</accession>
<dbReference type="Gene3D" id="1.10.220.160">
    <property type="match status" value="1"/>
</dbReference>
<evidence type="ECO:0000259" key="7">
    <source>
        <dbReference type="PROSITE" id="PS50280"/>
    </source>
</evidence>
<dbReference type="PROSITE" id="PS01360">
    <property type="entry name" value="ZF_MYND_1"/>
    <property type="match status" value="1"/>
</dbReference>
<dbReference type="Gene3D" id="6.10.140.2220">
    <property type="match status" value="1"/>
</dbReference>
<comment type="function">
    <text evidence="4">Protein-lysine N-methyltransferase. Monomethylates PRMT5, modulating its transcriptional activity. May also act as a histone methyltransferase. Plays a critical role in cardiac development. Acts as a key epigenetic regulator of gene expression during cardiac development via its dual activities as a methyltransferase and negative regulator of HDAC1.</text>
</comment>
<proteinExistence type="predicted"/>
<evidence type="ECO:0000256" key="5">
    <source>
        <dbReference type="ARBA" id="ARBA00093635"/>
    </source>
</evidence>
<name>A0A7R8UWE9_HERIL</name>
<evidence type="ECO:0000256" key="4">
    <source>
        <dbReference type="ARBA" id="ARBA00093423"/>
    </source>
</evidence>
<organism evidence="8 9">
    <name type="scientific">Hermetia illucens</name>
    <name type="common">Black soldier fly</name>
    <dbReference type="NCBI Taxonomy" id="343691"/>
    <lineage>
        <taxon>Eukaryota</taxon>
        <taxon>Metazoa</taxon>
        <taxon>Ecdysozoa</taxon>
        <taxon>Arthropoda</taxon>
        <taxon>Hexapoda</taxon>
        <taxon>Insecta</taxon>
        <taxon>Pterygota</taxon>
        <taxon>Neoptera</taxon>
        <taxon>Endopterygota</taxon>
        <taxon>Diptera</taxon>
        <taxon>Brachycera</taxon>
        <taxon>Stratiomyomorpha</taxon>
        <taxon>Stratiomyidae</taxon>
        <taxon>Hermetiinae</taxon>
        <taxon>Hermetia</taxon>
    </lineage>
</organism>
<evidence type="ECO:0000313" key="8">
    <source>
        <dbReference type="EMBL" id="CAD7088360.1"/>
    </source>
</evidence>
<dbReference type="EMBL" id="LR899012">
    <property type="protein sequence ID" value="CAD7088360.1"/>
    <property type="molecule type" value="Genomic_DNA"/>
</dbReference>
<keyword evidence="1" id="KW-0479">Metal-binding</keyword>